<dbReference type="EMBL" id="DYVE01000282">
    <property type="protein sequence ID" value="HJG29147.1"/>
    <property type="molecule type" value="Genomic_DNA"/>
</dbReference>
<evidence type="ECO:0000313" key="4">
    <source>
        <dbReference type="EMBL" id="HJG29147.1"/>
    </source>
</evidence>
<dbReference type="CDD" id="cd00761">
    <property type="entry name" value="Glyco_tranf_GTA_type"/>
    <property type="match status" value="1"/>
</dbReference>
<organism evidence="4 5">
    <name type="scientific">Subdoligranulum variabile</name>
    <dbReference type="NCBI Taxonomy" id="214851"/>
    <lineage>
        <taxon>Bacteria</taxon>
        <taxon>Bacillati</taxon>
        <taxon>Bacillota</taxon>
        <taxon>Clostridia</taxon>
        <taxon>Eubacteriales</taxon>
        <taxon>Oscillospiraceae</taxon>
        <taxon>Subdoligranulum</taxon>
    </lineage>
</organism>
<keyword evidence="2" id="KW-0808">Transferase</keyword>
<dbReference type="GO" id="GO:0016757">
    <property type="term" value="F:glycosyltransferase activity"/>
    <property type="evidence" value="ECO:0007669"/>
    <property type="project" value="UniProtKB-KW"/>
</dbReference>
<evidence type="ECO:0000256" key="2">
    <source>
        <dbReference type="ARBA" id="ARBA00022679"/>
    </source>
</evidence>
<feature type="domain" description="Glycosyltransferase 2-like" evidence="3">
    <location>
        <begin position="7"/>
        <end position="151"/>
    </location>
</feature>
<name>A0A921ILN3_9FIRM</name>
<accession>A0A921ILN3</accession>
<gene>
    <name evidence="4" type="ORF">K8V20_10960</name>
</gene>
<dbReference type="PANTHER" id="PTHR22916:SF51">
    <property type="entry name" value="GLYCOSYLTRANSFERASE EPSH-RELATED"/>
    <property type="match status" value="1"/>
</dbReference>
<comment type="caution">
    <text evidence="4">The sequence shown here is derived from an EMBL/GenBank/DDBJ whole genome shotgun (WGS) entry which is preliminary data.</text>
</comment>
<evidence type="ECO:0000313" key="5">
    <source>
        <dbReference type="Proteomes" id="UP000782880"/>
    </source>
</evidence>
<reference evidence="4" key="2">
    <citation type="submission" date="2021-09" db="EMBL/GenBank/DDBJ databases">
        <authorList>
            <person name="Gilroy R."/>
        </authorList>
    </citation>
    <scope>NUCLEOTIDE SEQUENCE</scope>
    <source>
        <strain evidence="4">ChiBcec21-2208</strain>
    </source>
</reference>
<proteinExistence type="predicted"/>
<protein>
    <submittedName>
        <fullName evidence="4">Glycosyltransferase</fullName>
    </submittedName>
</protein>
<evidence type="ECO:0000259" key="3">
    <source>
        <dbReference type="Pfam" id="PF00535"/>
    </source>
</evidence>
<dbReference type="Pfam" id="PF00535">
    <property type="entry name" value="Glycos_transf_2"/>
    <property type="match status" value="1"/>
</dbReference>
<dbReference type="SUPFAM" id="SSF53448">
    <property type="entry name" value="Nucleotide-diphospho-sugar transferases"/>
    <property type="match status" value="1"/>
</dbReference>
<reference evidence="4" key="1">
    <citation type="journal article" date="2021" name="PeerJ">
        <title>Extensive microbial diversity within the chicken gut microbiome revealed by metagenomics and culture.</title>
        <authorList>
            <person name="Gilroy R."/>
            <person name="Ravi A."/>
            <person name="Getino M."/>
            <person name="Pursley I."/>
            <person name="Horton D.L."/>
            <person name="Alikhan N.F."/>
            <person name="Baker D."/>
            <person name="Gharbi K."/>
            <person name="Hall N."/>
            <person name="Watson M."/>
            <person name="Adriaenssens E.M."/>
            <person name="Foster-Nyarko E."/>
            <person name="Jarju S."/>
            <person name="Secka A."/>
            <person name="Antonio M."/>
            <person name="Oren A."/>
            <person name="Chaudhuri R.R."/>
            <person name="La Ragione R."/>
            <person name="Hildebrand F."/>
            <person name="Pallen M.J."/>
        </authorList>
    </citation>
    <scope>NUCLEOTIDE SEQUENCE</scope>
    <source>
        <strain evidence="4">ChiBcec21-2208</strain>
    </source>
</reference>
<sequence>MSRPAICVVVPVYRSEATLDRCVESILSQTVEGGVRCILVDDGGPDRSGAMCDEWAARDDRVQVIHQQGRGVSSARNAGLEAADSEYVVFLDSDDALRPGALQAALEAQQAAPHDFVIWHYTTVEDDAAPVNNQTDTRPRTGLAQLWLDCLLAMPWNKLYNTVWAQQVKFNTKYTLGEDLQFVLDYIALLAAQAPDFAYCVLQSPLTFYDCSRTGTLSTKYHANYCEIWPQHFAKLNAACLAALCPAEDMRQLHRAELTVFAEGVADILRRDPAPLSGIKRDKAAAALRTPWLRALLDQMRTERCYSAYYLPCRWRNTQLIYSLAEAKRTGSPLYGKLDWAGYYLLGGRLRRD</sequence>
<dbReference type="InterPro" id="IPR001173">
    <property type="entry name" value="Glyco_trans_2-like"/>
</dbReference>
<dbReference type="PANTHER" id="PTHR22916">
    <property type="entry name" value="GLYCOSYLTRANSFERASE"/>
    <property type="match status" value="1"/>
</dbReference>
<dbReference type="Proteomes" id="UP000782880">
    <property type="component" value="Unassembled WGS sequence"/>
</dbReference>
<dbReference type="Gene3D" id="3.90.550.10">
    <property type="entry name" value="Spore Coat Polysaccharide Biosynthesis Protein SpsA, Chain A"/>
    <property type="match status" value="1"/>
</dbReference>
<evidence type="ECO:0000256" key="1">
    <source>
        <dbReference type="ARBA" id="ARBA00022676"/>
    </source>
</evidence>
<keyword evidence="1" id="KW-0328">Glycosyltransferase</keyword>
<dbReference type="InterPro" id="IPR029044">
    <property type="entry name" value="Nucleotide-diphossugar_trans"/>
</dbReference>
<dbReference type="AlphaFoldDB" id="A0A921ILN3"/>